<proteinExistence type="inferred from homology"/>
<reference evidence="11" key="1">
    <citation type="submission" date="2021-05" db="EMBL/GenBank/DDBJ databases">
        <authorList>
            <person name="Alioto T."/>
            <person name="Alioto T."/>
            <person name="Gomez Garrido J."/>
        </authorList>
    </citation>
    <scope>NUCLEOTIDE SEQUENCE</scope>
</reference>
<dbReference type="PROSITE" id="PS00678">
    <property type="entry name" value="WD_REPEATS_1"/>
    <property type="match status" value="1"/>
</dbReference>
<feature type="compositionally biased region" description="Acidic residues" evidence="9">
    <location>
        <begin position="120"/>
        <end position="165"/>
    </location>
</feature>
<dbReference type="PANTHER" id="PTHR17605:SF0">
    <property type="entry name" value="RIBOSOME BIOGENESIS PROTEIN BOP1"/>
    <property type="match status" value="1"/>
</dbReference>
<feature type="region of interest" description="Disordered" evidence="9">
    <location>
        <begin position="1"/>
        <end position="281"/>
    </location>
</feature>
<dbReference type="SMART" id="SM00320">
    <property type="entry name" value="WD40"/>
    <property type="match status" value="6"/>
</dbReference>
<feature type="compositionally biased region" description="Acidic residues" evidence="9">
    <location>
        <begin position="39"/>
        <end position="49"/>
    </location>
</feature>
<dbReference type="Gene3D" id="2.130.10.10">
    <property type="entry name" value="YVTN repeat-like/Quinoprotein amine dehydrogenase"/>
    <property type="match status" value="1"/>
</dbReference>
<feature type="compositionally biased region" description="Acidic residues" evidence="9">
    <location>
        <begin position="57"/>
        <end position="89"/>
    </location>
</feature>
<dbReference type="Pfam" id="PF00400">
    <property type="entry name" value="WD40"/>
    <property type="match status" value="4"/>
</dbReference>
<evidence type="ECO:0000259" key="10">
    <source>
        <dbReference type="SMART" id="SM01035"/>
    </source>
</evidence>
<dbReference type="EMBL" id="HBUF01355258">
    <property type="protein sequence ID" value="CAG6716977.1"/>
    <property type="molecule type" value="Transcribed_RNA"/>
</dbReference>
<feature type="compositionally biased region" description="Polar residues" evidence="9">
    <location>
        <begin position="188"/>
        <end position="206"/>
    </location>
</feature>
<evidence type="ECO:0000256" key="7">
    <source>
        <dbReference type="HAMAP-Rule" id="MF_03027"/>
    </source>
</evidence>
<keyword evidence="2 7" id="KW-0698">rRNA processing</keyword>
<comment type="subcellular location">
    <subcellularLocation>
        <location evidence="7">Nucleus</location>
        <location evidence="7">Nucleolus</location>
    </subcellularLocation>
    <subcellularLocation>
        <location evidence="7">Nucleus</location>
        <location evidence="7">Nucleoplasm</location>
    </subcellularLocation>
</comment>
<dbReference type="InterPro" id="IPR019775">
    <property type="entry name" value="WD40_repeat_CS"/>
</dbReference>
<dbReference type="InterPro" id="IPR028598">
    <property type="entry name" value="BOP1/Erb1"/>
</dbReference>
<dbReference type="AlphaFoldDB" id="A0A8D8V618"/>
<feature type="compositionally biased region" description="Basic and acidic residues" evidence="9">
    <location>
        <begin position="166"/>
        <end position="187"/>
    </location>
</feature>
<evidence type="ECO:0000256" key="4">
    <source>
        <dbReference type="ARBA" id="ARBA00022737"/>
    </source>
</evidence>
<keyword evidence="4" id="KW-0677">Repeat</keyword>
<dbReference type="PROSITE" id="PS50082">
    <property type="entry name" value="WD_REPEATS_2"/>
    <property type="match status" value="1"/>
</dbReference>
<evidence type="ECO:0000256" key="3">
    <source>
        <dbReference type="ARBA" id="ARBA00022574"/>
    </source>
</evidence>
<evidence type="ECO:0000313" key="11">
    <source>
        <dbReference type="EMBL" id="CAG6716977.1"/>
    </source>
</evidence>
<dbReference type="InterPro" id="IPR012953">
    <property type="entry name" value="BOP1_N_dom"/>
</dbReference>
<feature type="compositionally biased region" description="Basic and acidic residues" evidence="9">
    <location>
        <begin position="20"/>
        <end position="38"/>
    </location>
</feature>
<evidence type="ECO:0000256" key="5">
    <source>
        <dbReference type="ARBA" id="ARBA00023242"/>
    </source>
</evidence>
<comment type="function">
    <text evidence="7">Required for maturation of ribosomal RNAs and formation of the large ribosomal subunit.</text>
</comment>
<dbReference type="HAMAP" id="MF_03027">
    <property type="entry name" value="BOP1"/>
    <property type="match status" value="1"/>
</dbReference>
<dbReference type="Pfam" id="PF08145">
    <property type="entry name" value="BOP1NT"/>
    <property type="match status" value="1"/>
</dbReference>
<evidence type="ECO:0000256" key="2">
    <source>
        <dbReference type="ARBA" id="ARBA00022552"/>
    </source>
</evidence>
<dbReference type="PROSITE" id="PS50294">
    <property type="entry name" value="WD_REPEATS_REGION"/>
    <property type="match status" value="1"/>
</dbReference>
<name>A0A8D8V618_9HEMI</name>
<dbReference type="PANTHER" id="PTHR17605">
    <property type="entry name" value="RIBOSOME BIOGENESIS PROTEIN BOP1 BLOCK OF PROLIFERATION 1 PROTEIN"/>
    <property type="match status" value="1"/>
</dbReference>
<dbReference type="InterPro" id="IPR036322">
    <property type="entry name" value="WD40_repeat_dom_sf"/>
</dbReference>
<dbReference type="GO" id="GO:0030687">
    <property type="term" value="C:preribosome, large subunit precursor"/>
    <property type="evidence" value="ECO:0007669"/>
    <property type="project" value="UniProtKB-UniRule"/>
</dbReference>
<comment type="similarity">
    <text evidence="7">Belongs to the WD repeat BOP1/ERB1 family.</text>
</comment>
<evidence type="ECO:0000256" key="8">
    <source>
        <dbReference type="PROSITE-ProRule" id="PRU00221"/>
    </source>
</evidence>
<dbReference type="GO" id="GO:0070545">
    <property type="term" value="C:PeBoW complex"/>
    <property type="evidence" value="ECO:0007669"/>
    <property type="project" value="TreeGrafter"/>
</dbReference>
<feature type="compositionally biased region" description="Basic and acidic residues" evidence="9">
    <location>
        <begin position="207"/>
        <end position="238"/>
    </location>
</feature>
<feature type="compositionally biased region" description="Polar residues" evidence="9">
    <location>
        <begin position="93"/>
        <end position="112"/>
    </location>
</feature>
<keyword evidence="1 7" id="KW-0690">Ribosome biogenesis</keyword>
<evidence type="ECO:0000256" key="9">
    <source>
        <dbReference type="SAM" id="MobiDB-lite"/>
    </source>
</evidence>
<organism evidence="11">
    <name type="scientific">Cacopsylla melanoneura</name>
    <dbReference type="NCBI Taxonomy" id="428564"/>
    <lineage>
        <taxon>Eukaryota</taxon>
        <taxon>Metazoa</taxon>
        <taxon>Ecdysozoa</taxon>
        <taxon>Arthropoda</taxon>
        <taxon>Hexapoda</taxon>
        <taxon>Insecta</taxon>
        <taxon>Pterygota</taxon>
        <taxon>Neoptera</taxon>
        <taxon>Paraneoptera</taxon>
        <taxon>Hemiptera</taxon>
        <taxon>Sternorrhyncha</taxon>
        <taxon>Psylloidea</taxon>
        <taxon>Psyllidae</taxon>
        <taxon>Psyllinae</taxon>
        <taxon>Cacopsylla</taxon>
    </lineage>
</organism>
<dbReference type="GO" id="GO:0000463">
    <property type="term" value="P:maturation of LSU-rRNA from tricistronic rRNA transcript (SSU-rRNA, 5.8S rRNA, LSU-rRNA)"/>
    <property type="evidence" value="ECO:0007669"/>
    <property type="project" value="UniProtKB-UniRule"/>
</dbReference>
<dbReference type="FunFam" id="2.130.10.10:FF:000061">
    <property type="entry name" value="Ribosome biogenesis protein BOP1 homolog"/>
    <property type="match status" value="1"/>
</dbReference>
<keyword evidence="3 8" id="KW-0853">WD repeat</keyword>
<evidence type="ECO:0000256" key="6">
    <source>
        <dbReference type="ARBA" id="ARBA00055102"/>
    </source>
</evidence>
<protein>
    <recommendedName>
        <fullName evidence="7">Ribosome biogenesis protein BOP1 homolog</fullName>
    </recommendedName>
</protein>
<dbReference type="InterPro" id="IPR015943">
    <property type="entry name" value="WD40/YVTN_repeat-like_dom_sf"/>
</dbReference>
<dbReference type="GO" id="GO:0043021">
    <property type="term" value="F:ribonucleoprotein complex binding"/>
    <property type="evidence" value="ECO:0007669"/>
    <property type="project" value="UniProtKB-UniRule"/>
</dbReference>
<dbReference type="InterPro" id="IPR001680">
    <property type="entry name" value="WD40_rpt"/>
</dbReference>
<dbReference type="SMART" id="SM01035">
    <property type="entry name" value="BOP1NT"/>
    <property type="match status" value="1"/>
</dbReference>
<feature type="domain" description="BOP1 N-terminal" evidence="10">
    <location>
        <begin position="295"/>
        <end position="560"/>
    </location>
</feature>
<dbReference type="SUPFAM" id="SSF50978">
    <property type="entry name" value="WD40 repeat-like"/>
    <property type="match status" value="1"/>
</dbReference>
<keyword evidence="5 7" id="KW-0539">Nucleus</keyword>
<evidence type="ECO:0000256" key="1">
    <source>
        <dbReference type="ARBA" id="ARBA00022517"/>
    </source>
</evidence>
<dbReference type="GO" id="GO:0005654">
    <property type="term" value="C:nucleoplasm"/>
    <property type="evidence" value="ECO:0007669"/>
    <property type="project" value="UniProtKB-SubCell"/>
</dbReference>
<sequence length="908" mass="104023">MGPLSNVGSVKKRKFIPTKPSEKDSKGSESNEDSKADNNEEEELEEELLVDINNDSDTSDEEFIGTEYLDESEEEDGDDNDTNDEDESENESKSAFTSSKSVKSQPKASKSSVLRGLENEVSDDNDDDESIGSEDIEDINTEEEDEDDEEEEESNEDDSGLENDEENKSDSKESSIKDKTNKTDKQIENNVKQLGNIKLDSSSNSKQKTDSKQKENEKKQTGNKEKTTKKSDTEKSGGENEDSDDGDDKGSKKESKGKKKYETLFPGNTEYHNETDTSDEEDIRNTVGNIPMNWYDDLPHLGYDWSGKRILKPEQSDQLDDFLSKMENPDFWRSVKDPQTGQNVRLSDADIQLIKNIRNNKYPDPEFNEYAPWVDWFSSEVMKMPLNRAPDHKRSFIPSKSEAALVSKFVYSLKMGRMKSTSWMRRHRKDLSKKRFYMLWPSDTDAEEMRRVHNHIPAPKRFLPGHAESYNPPGEYLFNEREIKEWEELKGQVWNRKLHFIPQKYNSLREVPAYKNYMKERFTRCLDLYMCPRARVMKVKIEAEDLLPKLPDPRDLQPFPTTLALEYLGHTNFVRCICVEPQGQFLASGSDDMTVKVWEIATGRCVRTIPAGGVVRSIAWCPNTALSLLAVAADRKLLIVNPRVGDILIQTKTDDLMSEPPEGVVLPEKVKAVVNWEVPEPELWDADGLRIVLNHFKELRQVTWHGRGDYFASVMPEGANRSVLIHQLSTRKSQIPFGKAKGLIQCVLFHPVRPLFFVATQMNIRIYDLVKQEIVKKLFTHSKWISSMSVHPGGDNLLVGTFDRKVLWFDLDLSVNPYKVLKLHGSAVRSVAYHRRYPLFATCSDDLSVIISHGMIYSDLLQNPLVVPLKLLRHHRMKKDYGVFDVAFHPSQPWVFSSGSDNRILLYT</sequence>
<dbReference type="GO" id="GO:0000466">
    <property type="term" value="P:maturation of 5.8S rRNA from tricistronic rRNA transcript (SSU-rRNA, 5.8S rRNA, LSU-rRNA)"/>
    <property type="evidence" value="ECO:0007669"/>
    <property type="project" value="UniProtKB-UniRule"/>
</dbReference>
<accession>A0A8D8V618</accession>
<feature type="repeat" description="WD" evidence="8">
    <location>
        <begin position="567"/>
        <end position="608"/>
    </location>
</feature>
<comment type="function">
    <text evidence="6">Component of the PeBoW complex, which is required for maturation of 28S and 5.8S ribosomal RNAs and formation of the 60S ribosome.</text>
</comment>